<dbReference type="InterPro" id="IPR043128">
    <property type="entry name" value="Rev_trsase/Diguanyl_cyclase"/>
</dbReference>
<feature type="coiled-coil region" evidence="1">
    <location>
        <begin position="168"/>
        <end position="195"/>
    </location>
</feature>
<protein>
    <recommendedName>
        <fullName evidence="2">Reverse transcriptase domain-containing protein</fullName>
    </recommendedName>
</protein>
<dbReference type="PROSITE" id="PS50878">
    <property type="entry name" value="RT_POL"/>
    <property type="match status" value="1"/>
</dbReference>
<feature type="non-terminal residue" evidence="3">
    <location>
        <position position="1"/>
    </location>
</feature>
<gene>
    <name evidence="3" type="ORF">S06H3_45559</name>
</gene>
<dbReference type="InterPro" id="IPR043502">
    <property type="entry name" value="DNA/RNA_pol_sf"/>
</dbReference>
<dbReference type="PANTHER" id="PTHR34047">
    <property type="entry name" value="NUCLEAR INTRON MATURASE 1, MITOCHONDRIAL-RELATED"/>
    <property type="match status" value="1"/>
</dbReference>
<dbReference type="EMBL" id="BARV01028466">
    <property type="protein sequence ID" value="GAI34139.1"/>
    <property type="molecule type" value="Genomic_DNA"/>
</dbReference>
<accession>X1PTD4</accession>
<organism evidence="3">
    <name type="scientific">marine sediment metagenome</name>
    <dbReference type="NCBI Taxonomy" id="412755"/>
    <lineage>
        <taxon>unclassified sequences</taxon>
        <taxon>metagenomes</taxon>
        <taxon>ecological metagenomes</taxon>
    </lineage>
</organism>
<dbReference type="Pfam" id="PF00078">
    <property type="entry name" value="RVT_1"/>
    <property type="match status" value="1"/>
</dbReference>
<feature type="non-terminal residue" evidence="3">
    <location>
        <position position="259"/>
    </location>
</feature>
<proteinExistence type="predicted"/>
<dbReference type="SUPFAM" id="SSF56672">
    <property type="entry name" value="DNA/RNA polymerases"/>
    <property type="match status" value="1"/>
</dbReference>
<name>X1PTD4_9ZZZZ</name>
<dbReference type="AlphaFoldDB" id="X1PTD4"/>
<feature type="domain" description="Reverse transcriptase" evidence="2">
    <location>
        <begin position="1"/>
        <end position="234"/>
    </location>
</feature>
<dbReference type="CDD" id="cd01646">
    <property type="entry name" value="RT_Bac_retron_I"/>
    <property type="match status" value="1"/>
</dbReference>
<comment type="caution">
    <text evidence="3">The sequence shown here is derived from an EMBL/GenBank/DDBJ whole genome shotgun (WGS) entry which is preliminary data.</text>
</comment>
<evidence type="ECO:0000259" key="2">
    <source>
        <dbReference type="PROSITE" id="PS50878"/>
    </source>
</evidence>
<dbReference type="InterPro" id="IPR000477">
    <property type="entry name" value="RT_dom"/>
</dbReference>
<sequence>RPMARPTAEDWLIYEATIEYLSKKILRKNKRICRRSFSILNFKTHKGKRTYAWLKFDETSRGFYKRKYEFVVTTDITGYYENINLEELRKRIIDYLERDKRGIELTSALFTLLRKWSDERISGYSLPQGPPASSFLADIFLDYVDRRMEKYKGYIRYMDDIRIFCKKKIEAKRALKDLTIALRDLKLNINAKKTDILSGKEVEERLFDPYKPLLTIIEKTMKSGNRELIQGSVIPALMKLIEGAFSNDRFEKTHLNFAL</sequence>
<reference evidence="3" key="1">
    <citation type="journal article" date="2014" name="Front. Microbiol.">
        <title>High frequency of phylogenetically diverse reductive dehalogenase-homologous genes in deep subseafloor sedimentary metagenomes.</title>
        <authorList>
            <person name="Kawai M."/>
            <person name="Futagami T."/>
            <person name="Toyoda A."/>
            <person name="Takaki Y."/>
            <person name="Nishi S."/>
            <person name="Hori S."/>
            <person name="Arai W."/>
            <person name="Tsubouchi T."/>
            <person name="Morono Y."/>
            <person name="Uchiyama I."/>
            <person name="Ito T."/>
            <person name="Fujiyama A."/>
            <person name="Inagaki F."/>
            <person name="Takami H."/>
        </authorList>
    </citation>
    <scope>NUCLEOTIDE SEQUENCE</scope>
    <source>
        <strain evidence="3">Expedition CK06-06</strain>
    </source>
</reference>
<dbReference type="PANTHER" id="PTHR34047:SF8">
    <property type="entry name" value="PROTEIN YKFC"/>
    <property type="match status" value="1"/>
</dbReference>
<keyword evidence="1" id="KW-0175">Coiled coil</keyword>
<evidence type="ECO:0000256" key="1">
    <source>
        <dbReference type="SAM" id="Coils"/>
    </source>
</evidence>
<dbReference type="Gene3D" id="3.30.70.270">
    <property type="match status" value="1"/>
</dbReference>
<dbReference type="InterPro" id="IPR051083">
    <property type="entry name" value="GrpII_Intron_Splice-Mob/Def"/>
</dbReference>
<evidence type="ECO:0000313" key="3">
    <source>
        <dbReference type="EMBL" id="GAI34139.1"/>
    </source>
</evidence>